<evidence type="ECO:0000313" key="3">
    <source>
        <dbReference type="EMBL" id="KAF7488591.1"/>
    </source>
</evidence>
<proteinExistence type="predicted"/>
<feature type="region of interest" description="Disordered" evidence="1">
    <location>
        <begin position="310"/>
        <end position="361"/>
    </location>
</feature>
<dbReference type="OrthoDB" id="10355228at2759"/>
<reference evidence="3" key="2">
    <citation type="submission" date="2020-01" db="EMBL/GenBank/DDBJ databases">
        <authorList>
            <person name="Korhonen P.K.K."/>
            <person name="Guangxu M.G."/>
            <person name="Wang T.W."/>
            <person name="Stroehlein A.J.S."/>
            <person name="Young N.D."/>
            <person name="Ang C.-S.A."/>
            <person name="Fernando D.W.F."/>
            <person name="Lu H.L."/>
            <person name="Taylor S.T."/>
            <person name="Ehtesham M.E.M."/>
            <person name="Najaraj S.H.N."/>
            <person name="Harsha G.H.G."/>
            <person name="Madugundu A.M."/>
            <person name="Renuse S.R."/>
            <person name="Holt D.H."/>
            <person name="Pandey A.P."/>
            <person name="Papenfuss A.P."/>
            <person name="Gasser R.B.G."/>
            <person name="Fischer K.F."/>
        </authorList>
    </citation>
    <scope>NUCLEOTIDE SEQUENCE</scope>
    <source>
        <strain evidence="3">SSS_KF_BRIS2020</strain>
    </source>
</reference>
<keyword evidence="5" id="KW-1185">Reference proteome</keyword>
<protein>
    <submittedName>
        <fullName evidence="3 4">Uncharacterized protein</fullName>
    </submittedName>
</protein>
<dbReference type="Proteomes" id="UP000070412">
    <property type="component" value="Unassembled WGS sequence"/>
</dbReference>
<evidence type="ECO:0000256" key="2">
    <source>
        <dbReference type="SAM" id="Phobius"/>
    </source>
</evidence>
<organism evidence="3">
    <name type="scientific">Sarcoptes scabiei</name>
    <name type="common">Itch mite</name>
    <name type="synonym">Acarus scabiei</name>
    <dbReference type="NCBI Taxonomy" id="52283"/>
    <lineage>
        <taxon>Eukaryota</taxon>
        <taxon>Metazoa</taxon>
        <taxon>Ecdysozoa</taxon>
        <taxon>Arthropoda</taxon>
        <taxon>Chelicerata</taxon>
        <taxon>Arachnida</taxon>
        <taxon>Acari</taxon>
        <taxon>Acariformes</taxon>
        <taxon>Sarcoptiformes</taxon>
        <taxon>Astigmata</taxon>
        <taxon>Psoroptidia</taxon>
        <taxon>Sarcoptoidea</taxon>
        <taxon>Sarcoptidae</taxon>
        <taxon>Sarcoptinae</taxon>
        <taxon>Sarcoptes</taxon>
    </lineage>
</organism>
<sequence length="376" mass="42883">MIEVKKRKNPKEFFYQLSRLSLSYRIIKYLLLIMNILIVSTTAIITVFICLLPQIIYEKKLVLESINRSLRTGSIEILQHNYQPQQKTADSQRQFEDMFTRLSSQEADSIRTIRYVIIAISALIILNQSVAVYGLFKERSNCILISTVIIALIGQIGIFTLPASIFVLITIYLIFSFAYVIVLNHLNRLSNDPTMMMALTRSPSRASSIEPQLKSTMSGDCCRCRSCFCSQQPFNSSSNQFQSSPPTTAMKFSRKKSYDTNDLYQNIPYYHGSLGRKSTSKSIRASSNQSGIRNRSDNFYELYQKSSTPTSSIYRNPIPGKHSSRNVQPTTSMVDTIINKTVNRSQQTQDNKDDGVDGENVDRFEMFERAKDTTIM</sequence>
<evidence type="ECO:0000256" key="1">
    <source>
        <dbReference type="SAM" id="MobiDB-lite"/>
    </source>
</evidence>
<feature type="transmembrane region" description="Helical" evidence="2">
    <location>
        <begin position="165"/>
        <end position="186"/>
    </location>
</feature>
<keyword evidence="2" id="KW-0812">Transmembrane</keyword>
<name>A0A834R244_SARSC</name>
<feature type="transmembrane region" description="Helical" evidence="2">
    <location>
        <begin position="113"/>
        <end position="135"/>
    </location>
</feature>
<reference evidence="4" key="3">
    <citation type="submission" date="2022-06" db="UniProtKB">
        <authorList>
            <consortium name="EnsemblMetazoa"/>
        </authorList>
    </citation>
    <scope>IDENTIFICATION</scope>
</reference>
<feature type="compositionally biased region" description="Polar residues" evidence="1">
    <location>
        <begin position="276"/>
        <end position="293"/>
    </location>
</feature>
<feature type="region of interest" description="Disordered" evidence="1">
    <location>
        <begin position="275"/>
        <end position="297"/>
    </location>
</feature>
<reference evidence="5" key="1">
    <citation type="journal article" date="2020" name="PLoS Negl. Trop. Dis.">
        <title>High-quality nuclear genome for Sarcoptes scabiei-A critical resource for a neglected parasite.</title>
        <authorList>
            <person name="Korhonen P.K."/>
            <person name="Gasser R.B."/>
            <person name="Ma G."/>
            <person name="Wang T."/>
            <person name="Stroehlein A.J."/>
            <person name="Young N.D."/>
            <person name="Ang C.S."/>
            <person name="Fernando D.D."/>
            <person name="Lu H.C."/>
            <person name="Taylor S."/>
            <person name="Reynolds S.L."/>
            <person name="Mofiz E."/>
            <person name="Najaraj S.H."/>
            <person name="Gowda H."/>
            <person name="Madugundu A."/>
            <person name="Renuse S."/>
            <person name="Holt D."/>
            <person name="Pandey A."/>
            <person name="Papenfuss A.T."/>
            <person name="Fischer K."/>
        </authorList>
    </citation>
    <scope>NUCLEOTIDE SEQUENCE [LARGE SCALE GENOMIC DNA]</scope>
</reference>
<keyword evidence="2" id="KW-0472">Membrane</keyword>
<feature type="compositionally biased region" description="Basic and acidic residues" evidence="1">
    <location>
        <begin position="350"/>
        <end position="361"/>
    </location>
</feature>
<evidence type="ECO:0000313" key="5">
    <source>
        <dbReference type="Proteomes" id="UP000070412"/>
    </source>
</evidence>
<dbReference type="EnsemblMetazoa" id="SSS_6976s_mrna">
    <property type="protein sequence ID" value="KAF7488591.1"/>
    <property type="gene ID" value="SSS_6976"/>
</dbReference>
<gene>
    <name evidence="3" type="ORF">SSS_6976</name>
</gene>
<evidence type="ECO:0000313" key="4">
    <source>
        <dbReference type="EnsemblMetazoa" id="KAF7488591.1"/>
    </source>
</evidence>
<dbReference type="EMBL" id="WVUK01000066">
    <property type="protein sequence ID" value="KAF7488591.1"/>
    <property type="molecule type" value="Genomic_DNA"/>
</dbReference>
<feature type="compositionally biased region" description="Polar residues" evidence="1">
    <location>
        <begin position="325"/>
        <end position="349"/>
    </location>
</feature>
<feature type="transmembrane region" description="Helical" evidence="2">
    <location>
        <begin position="142"/>
        <end position="159"/>
    </location>
</feature>
<feature type="transmembrane region" description="Helical" evidence="2">
    <location>
        <begin position="29"/>
        <end position="56"/>
    </location>
</feature>
<accession>A0A834R244</accession>
<dbReference type="AlphaFoldDB" id="A0A834R244"/>
<keyword evidence="2" id="KW-1133">Transmembrane helix</keyword>